<dbReference type="EMBL" id="JAIQCV010000003">
    <property type="protein sequence ID" value="KAH1114955.1"/>
    <property type="molecule type" value="Genomic_DNA"/>
</dbReference>
<evidence type="ECO:0000313" key="2">
    <source>
        <dbReference type="EMBL" id="KAH1114955.1"/>
    </source>
</evidence>
<evidence type="ECO:0000313" key="3">
    <source>
        <dbReference type="Proteomes" id="UP000828251"/>
    </source>
</evidence>
<dbReference type="Proteomes" id="UP000828251">
    <property type="component" value="Unassembled WGS sequence"/>
</dbReference>
<name>A0A9D3WAU6_9ROSI</name>
<comment type="caution">
    <text evidence="2">The sequence shown here is derived from an EMBL/GenBank/DDBJ whole genome shotgun (WGS) entry which is preliminary data.</text>
</comment>
<feature type="compositionally biased region" description="Low complexity" evidence="1">
    <location>
        <begin position="93"/>
        <end position="102"/>
    </location>
</feature>
<protein>
    <submittedName>
        <fullName evidence="2">Uncharacterized protein</fullName>
    </submittedName>
</protein>
<dbReference type="OrthoDB" id="10437121at2759"/>
<gene>
    <name evidence="2" type="ORF">J1N35_008333</name>
</gene>
<reference evidence="2 3" key="1">
    <citation type="journal article" date="2021" name="Plant Biotechnol. J.">
        <title>Multi-omics assisted identification of the key and species-specific regulatory components of drought-tolerant mechanisms in Gossypium stocksii.</title>
        <authorList>
            <person name="Yu D."/>
            <person name="Ke L."/>
            <person name="Zhang D."/>
            <person name="Wu Y."/>
            <person name="Sun Y."/>
            <person name="Mei J."/>
            <person name="Sun J."/>
            <person name="Sun Y."/>
        </authorList>
    </citation>
    <scope>NUCLEOTIDE SEQUENCE [LARGE SCALE GENOMIC DNA]</scope>
    <source>
        <strain evidence="3">cv. E1</strain>
        <tissue evidence="2">Leaf</tissue>
    </source>
</reference>
<proteinExistence type="predicted"/>
<sequence length="183" mass="19481">MSVRVSMLDMGKKCMTNPWATNVVLRNEEEEDSAILEQHRIKMTDHTKPSTIVVVALGSPIASSPSVPHASSPTVVHVSSSPIVPTNSPSAGPSSYPPTTEEPSNKGLFDTIIVHGVAGAPIKFVAIGGNIGELFPWHEHASTREFLYSPNDVTNHLKISLPEVAKECMCSAGSCNGVKKPSL</sequence>
<accession>A0A9D3WAU6</accession>
<feature type="region of interest" description="Disordered" evidence="1">
    <location>
        <begin position="66"/>
        <end position="103"/>
    </location>
</feature>
<keyword evidence="3" id="KW-1185">Reference proteome</keyword>
<organism evidence="2 3">
    <name type="scientific">Gossypium stocksii</name>
    <dbReference type="NCBI Taxonomy" id="47602"/>
    <lineage>
        <taxon>Eukaryota</taxon>
        <taxon>Viridiplantae</taxon>
        <taxon>Streptophyta</taxon>
        <taxon>Embryophyta</taxon>
        <taxon>Tracheophyta</taxon>
        <taxon>Spermatophyta</taxon>
        <taxon>Magnoliopsida</taxon>
        <taxon>eudicotyledons</taxon>
        <taxon>Gunneridae</taxon>
        <taxon>Pentapetalae</taxon>
        <taxon>rosids</taxon>
        <taxon>malvids</taxon>
        <taxon>Malvales</taxon>
        <taxon>Malvaceae</taxon>
        <taxon>Malvoideae</taxon>
        <taxon>Gossypium</taxon>
    </lineage>
</organism>
<dbReference type="AlphaFoldDB" id="A0A9D3WAU6"/>
<feature type="compositionally biased region" description="Low complexity" evidence="1">
    <location>
        <begin position="66"/>
        <end position="86"/>
    </location>
</feature>
<evidence type="ECO:0000256" key="1">
    <source>
        <dbReference type="SAM" id="MobiDB-lite"/>
    </source>
</evidence>